<dbReference type="CDD" id="cd00761">
    <property type="entry name" value="Glyco_tranf_GTA_type"/>
    <property type="match status" value="1"/>
</dbReference>
<dbReference type="Gene3D" id="3.90.550.10">
    <property type="entry name" value="Spore Coat Polysaccharide Biosynthesis Protein SpsA, Chain A"/>
    <property type="match status" value="1"/>
</dbReference>
<evidence type="ECO:0000313" key="2">
    <source>
        <dbReference type="EMBL" id="GMQ33011.1"/>
    </source>
</evidence>
<protein>
    <recommendedName>
        <fullName evidence="1">Glycosyltransferase 2-like domain-containing protein</fullName>
    </recommendedName>
</protein>
<feature type="domain" description="Glycosyltransferase 2-like" evidence="1">
    <location>
        <begin position="7"/>
        <end position="146"/>
    </location>
</feature>
<dbReference type="PANTHER" id="PTHR43685:SF2">
    <property type="entry name" value="GLYCOSYLTRANSFERASE 2-LIKE DOMAIN-CONTAINING PROTEIN"/>
    <property type="match status" value="1"/>
</dbReference>
<evidence type="ECO:0000259" key="1">
    <source>
        <dbReference type="Pfam" id="PF00535"/>
    </source>
</evidence>
<dbReference type="InterPro" id="IPR001173">
    <property type="entry name" value="Glyco_trans_2-like"/>
</dbReference>
<dbReference type="Proteomes" id="UP001307705">
    <property type="component" value="Unassembled WGS sequence"/>
</dbReference>
<dbReference type="EMBL" id="BTPE01000004">
    <property type="protein sequence ID" value="GMQ33011.1"/>
    <property type="molecule type" value="Genomic_DNA"/>
</dbReference>
<accession>A0ABQ6PYK3</accession>
<dbReference type="InterPro" id="IPR050834">
    <property type="entry name" value="Glycosyltransf_2"/>
</dbReference>
<comment type="caution">
    <text evidence="2">The sequence shown here is derived from an EMBL/GenBank/DDBJ whole genome shotgun (WGS) entry which is preliminary data.</text>
</comment>
<name>A0ABQ6PYK3_9BACT</name>
<dbReference type="SUPFAM" id="SSF53448">
    <property type="entry name" value="Nucleotide-diphospho-sugar transferases"/>
    <property type="match status" value="1"/>
</dbReference>
<dbReference type="PANTHER" id="PTHR43685">
    <property type="entry name" value="GLYCOSYLTRANSFERASE"/>
    <property type="match status" value="1"/>
</dbReference>
<keyword evidence="3" id="KW-1185">Reference proteome</keyword>
<organism evidence="2 3">
    <name type="scientific">Algoriphagus taiwanensis</name>
    <dbReference type="NCBI Taxonomy" id="1445656"/>
    <lineage>
        <taxon>Bacteria</taxon>
        <taxon>Pseudomonadati</taxon>
        <taxon>Bacteroidota</taxon>
        <taxon>Cytophagia</taxon>
        <taxon>Cytophagales</taxon>
        <taxon>Cyclobacteriaceae</taxon>
        <taxon>Algoriphagus</taxon>
    </lineage>
</organism>
<gene>
    <name evidence="2" type="ORF">Ataiwa_12830</name>
</gene>
<evidence type="ECO:0000313" key="3">
    <source>
        <dbReference type="Proteomes" id="UP001307705"/>
    </source>
</evidence>
<dbReference type="Pfam" id="PF00535">
    <property type="entry name" value="Glycos_transf_2"/>
    <property type="match status" value="1"/>
</dbReference>
<dbReference type="InterPro" id="IPR029044">
    <property type="entry name" value="Nucleotide-diphossugar_trans"/>
</dbReference>
<sequence>MSNPLVSIIIPCYNQARYLQETVENALKSSYRPVELLIVNDGSADESLQIALDLAKQNSEIRVIDQPNGGVSKARNRGIQEAKGEILLPLDGDDLISSNYIEEGVKVLISRPEVKVVYCQAVKFNESGQKAWKLKPFSRYQLARDNMIFSAALFWKKDAMEVGGFSEDMKMGREDWEFWIKMLKNGGEVVQLPFTGFFYRLTPSSKRKKTGTQAKKRERIDYLNQKHADFFERELNGPLRYQRTYSKAYNNLLKFLGWKEEGKKK</sequence>
<proteinExistence type="predicted"/>
<dbReference type="RefSeq" id="WP_338227798.1">
    <property type="nucleotide sequence ID" value="NZ_BTPE01000004.1"/>
</dbReference>
<reference evidence="2 3" key="1">
    <citation type="submission" date="2023-08" db="EMBL/GenBank/DDBJ databases">
        <title>Draft genome sequence of Algoriphagus taiwanensis.</title>
        <authorList>
            <person name="Takatani N."/>
            <person name="Hosokawa M."/>
            <person name="Sawabe T."/>
        </authorList>
    </citation>
    <scope>NUCLEOTIDE SEQUENCE [LARGE SCALE GENOMIC DNA]</scope>
    <source>
        <strain evidence="2 3">JCM 19755</strain>
    </source>
</reference>